<protein>
    <submittedName>
        <fullName evidence="1">Uncharacterized protein</fullName>
    </submittedName>
</protein>
<gene>
    <name evidence="1" type="ORF">CHS0354_014551</name>
</gene>
<organism evidence="1 2">
    <name type="scientific">Potamilus streckersoni</name>
    <dbReference type="NCBI Taxonomy" id="2493646"/>
    <lineage>
        <taxon>Eukaryota</taxon>
        <taxon>Metazoa</taxon>
        <taxon>Spiralia</taxon>
        <taxon>Lophotrochozoa</taxon>
        <taxon>Mollusca</taxon>
        <taxon>Bivalvia</taxon>
        <taxon>Autobranchia</taxon>
        <taxon>Heteroconchia</taxon>
        <taxon>Palaeoheterodonta</taxon>
        <taxon>Unionida</taxon>
        <taxon>Unionoidea</taxon>
        <taxon>Unionidae</taxon>
        <taxon>Ambleminae</taxon>
        <taxon>Lampsilini</taxon>
        <taxon>Potamilus</taxon>
    </lineage>
</organism>
<sequence>MTTAEVIEMEQFICSVFFLPKKCYPRFNSLQKQALSFSPRFQATVEKFHKLTKTKETKDLQQIRKTVKNLADAKEVQVAIFGKFHVEISSRNLFTAKESKYLMPDCVPSRFTRNEWMAQSVQCSDTDGTPVAHVYIVFVHKNDKLQDLAQDIQEEMSSLCLPSFKSSLLFVGLDPSLKREDSSMKRFEQALRNVFHNTTKRNVRGEGKELDNEHRVYFKSSSYEDFISSEGELPKMIQTHLEWMVVQPLLDMKGIIDSNTRIYKKNSEETFQGPVAVEECLKKRCLETFLTNQRYIVDSLLGKFFFQEGIIDCEKMAQVLLENLAQVMQCLMVEVLAKIYGIKEYHFHEMLEGMVFKEGCSNIIRHCIRENLFQSLPSYLFNYECKNLEKEERKKLSCLFSEIHEKFLDELKKTADTDLKVIAEIVHKELEERVKPTERNLAIQQKQKFEIECILEQAMVSNRKSYQLPLTTRLKDELLRIEGVEGVAMIYGKLHVHIIDFSNVKQEKEVLRQIDEVIVKNRYWQSYKIGVITKKPQQFCCVGVNLYCPALDRHGTLGGFMVDMNENLYFLTCAHIVPNNVDVHVEIKQEETYSLTLGRSVKLQVGTENHMMVDSVDIMAVRVNAEQSSICIPFFKTADGNFGQSVMVQPFDSSLREYHNIYKWGAYTNLTRGILHTGNYNKELFSDCGLNNSKYIYVLIDKSPVDDDNNETFAMPGDSGAIVCAEGEDEIQTIAMIQGGDMEIRNGTLLEKYTLGFYLWCGLDKLLQRSSLNLTTVSFSEEKLRHVLQISKEKHRQFLINNVQGYRND</sequence>
<name>A0AAE0RQS4_9BIVA</name>
<reference evidence="1" key="3">
    <citation type="submission" date="2023-05" db="EMBL/GenBank/DDBJ databases">
        <authorList>
            <person name="Smith C.H."/>
        </authorList>
    </citation>
    <scope>NUCLEOTIDE SEQUENCE</scope>
    <source>
        <strain evidence="1">CHS0354</strain>
        <tissue evidence="1">Mantle</tissue>
    </source>
</reference>
<keyword evidence="2" id="KW-1185">Reference proteome</keyword>
<dbReference type="Proteomes" id="UP001195483">
    <property type="component" value="Unassembled WGS sequence"/>
</dbReference>
<proteinExistence type="predicted"/>
<evidence type="ECO:0000313" key="2">
    <source>
        <dbReference type="Proteomes" id="UP001195483"/>
    </source>
</evidence>
<evidence type="ECO:0000313" key="1">
    <source>
        <dbReference type="EMBL" id="KAK3577879.1"/>
    </source>
</evidence>
<dbReference type="InterPro" id="IPR009003">
    <property type="entry name" value="Peptidase_S1_PA"/>
</dbReference>
<accession>A0AAE0RQS4</accession>
<reference evidence="1" key="2">
    <citation type="journal article" date="2021" name="Genome Biol. Evol.">
        <title>Developing a high-quality reference genome for a parasitic bivalve with doubly uniparental inheritance (Bivalvia: Unionida).</title>
        <authorList>
            <person name="Smith C.H."/>
        </authorList>
    </citation>
    <scope>NUCLEOTIDE SEQUENCE</scope>
    <source>
        <strain evidence="1">CHS0354</strain>
        <tissue evidence="1">Mantle</tissue>
    </source>
</reference>
<reference evidence="1" key="1">
    <citation type="journal article" date="2021" name="Genome Biol. Evol.">
        <title>A High-Quality Reference Genome for a Parasitic Bivalve with Doubly Uniparental Inheritance (Bivalvia: Unionida).</title>
        <authorList>
            <person name="Smith C.H."/>
        </authorList>
    </citation>
    <scope>NUCLEOTIDE SEQUENCE</scope>
    <source>
        <strain evidence="1">CHS0354</strain>
    </source>
</reference>
<comment type="caution">
    <text evidence="1">The sequence shown here is derived from an EMBL/GenBank/DDBJ whole genome shotgun (WGS) entry which is preliminary data.</text>
</comment>
<dbReference type="AlphaFoldDB" id="A0AAE0RQS4"/>
<dbReference type="EMBL" id="JAEAOA010000896">
    <property type="protein sequence ID" value="KAK3577879.1"/>
    <property type="molecule type" value="Genomic_DNA"/>
</dbReference>
<dbReference type="SUPFAM" id="SSF50494">
    <property type="entry name" value="Trypsin-like serine proteases"/>
    <property type="match status" value="1"/>
</dbReference>